<evidence type="ECO:0000313" key="2">
    <source>
        <dbReference type="EMBL" id="MEN7536478.1"/>
    </source>
</evidence>
<sequence>MVGMLEALPLIAMVIVAFWVPAYLARRIKHGEARFDENGKIIDDE</sequence>
<dbReference type="EMBL" id="JBDLBR010000002">
    <property type="protein sequence ID" value="MEN7536478.1"/>
    <property type="molecule type" value="Genomic_DNA"/>
</dbReference>
<proteinExistence type="predicted"/>
<evidence type="ECO:0000256" key="1">
    <source>
        <dbReference type="SAM" id="Phobius"/>
    </source>
</evidence>
<keyword evidence="3" id="KW-1185">Reference proteome</keyword>
<keyword evidence="1" id="KW-1133">Transmembrane helix</keyword>
<evidence type="ECO:0000313" key="3">
    <source>
        <dbReference type="Proteomes" id="UP001484535"/>
    </source>
</evidence>
<comment type="caution">
    <text evidence="2">The sequence shown here is derived from an EMBL/GenBank/DDBJ whole genome shotgun (WGS) entry which is preliminary data.</text>
</comment>
<organism evidence="2 3">
    <name type="scientific">Aurantiacibacter flavus</name>
    <dbReference type="NCBI Taxonomy" id="3145232"/>
    <lineage>
        <taxon>Bacteria</taxon>
        <taxon>Pseudomonadati</taxon>
        <taxon>Pseudomonadota</taxon>
        <taxon>Alphaproteobacteria</taxon>
        <taxon>Sphingomonadales</taxon>
        <taxon>Erythrobacteraceae</taxon>
        <taxon>Aurantiacibacter</taxon>
    </lineage>
</organism>
<keyword evidence="1" id="KW-0472">Membrane</keyword>
<feature type="transmembrane region" description="Helical" evidence="1">
    <location>
        <begin position="6"/>
        <end position="25"/>
    </location>
</feature>
<protein>
    <submittedName>
        <fullName evidence="2">Glutamyl-tRNA amidotransferase</fullName>
    </submittedName>
</protein>
<name>A0ABV0CUE0_9SPHN</name>
<keyword evidence="1" id="KW-0812">Transmembrane</keyword>
<accession>A0ABV0CUE0</accession>
<reference evidence="2 3" key="1">
    <citation type="submission" date="2024-05" db="EMBL/GenBank/DDBJ databases">
        <authorList>
            <person name="Park S."/>
        </authorList>
    </citation>
    <scope>NUCLEOTIDE SEQUENCE [LARGE SCALE GENOMIC DNA]</scope>
    <source>
        <strain evidence="2 3">DGU5</strain>
    </source>
</reference>
<gene>
    <name evidence="2" type="ORF">ABDJ38_04765</name>
</gene>
<dbReference type="Proteomes" id="UP001484535">
    <property type="component" value="Unassembled WGS sequence"/>
</dbReference>